<reference evidence="2" key="1">
    <citation type="submission" date="2024-03" db="EMBL/GenBank/DDBJ databases">
        <title>WGS assembly of Saponaria officinalis var. Norfolk2.</title>
        <authorList>
            <person name="Jenkins J."/>
            <person name="Shu S."/>
            <person name="Grimwood J."/>
            <person name="Barry K."/>
            <person name="Goodstein D."/>
            <person name="Schmutz J."/>
            <person name="Leebens-Mack J."/>
            <person name="Osbourn A."/>
        </authorList>
    </citation>
    <scope>NUCLEOTIDE SEQUENCE [LARGE SCALE GENOMIC DNA]</scope>
    <source>
        <strain evidence="2">JIC</strain>
    </source>
</reference>
<dbReference type="AlphaFoldDB" id="A0AAW1HEN8"/>
<dbReference type="Proteomes" id="UP001443914">
    <property type="component" value="Unassembled WGS sequence"/>
</dbReference>
<evidence type="ECO:0000256" key="1">
    <source>
        <dbReference type="SAM" id="Coils"/>
    </source>
</evidence>
<sequence length="451" mass="51217">MFPTNTPKKPKKTTTFAQNYEPSSPKVTCIGQVRGKSKKQAQNMKILSHTNNQRWVHLPFSICDTFKCLGNEFSCLFPCKSSCFSSNHDKNINNNNNGNNSGGSSCGVVFRWMVSLHEENDERRNNVVIERNCSRRRSIFDDMEFDDLFNNNDNDNDNDDDKCGRVSICVPPKNALLLMRCRSDPKKMASLSKNEQNVVIKEINEVINEVDEIKVEEIEKKLEEKKVEEKLGFENRGKTEEIQKNEDFVKKFEILENGEKTQLIEIEEKVEGLKNEQKSCELLEDSEDLEQKNENEEKDVIVEIEGKKSIENEKNNKKLPDCLLLMMCEPKLSMEVSKETWVCNTDFVRWLPERHLSQKSKKIEGVDHDECSNGHKKTKAAAVAALPPLGRGGRLGIQPGRSSISFPMVGGSLANLIDKKMGDADPFVLTRCKSTPLRSTDTFVSPELGCL</sequence>
<keyword evidence="1" id="KW-0175">Coiled coil</keyword>
<name>A0AAW1HEN8_SAPOF</name>
<protein>
    <submittedName>
        <fullName evidence="2">Uncharacterized protein</fullName>
    </submittedName>
</protein>
<evidence type="ECO:0000313" key="2">
    <source>
        <dbReference type="EMBL" id="KAK9674475.1"/>
    </source>
</evidence>
<feature type="coiled-coil region" evidence="1">
    <location>
        <begin position="256"/>
        <end position="283"/>
    </location>
</feature>
<accession>A0AAW1HEN8</accession>
<keyword evidence="3" id="KW-1185">Reference proteome</keyword>
<dbReference type="PANTHER" id="PTHR33448">
    <property type="entry name" value="CHLOROPLAST PROTEIN HCF243-RELATED"/>
    <property type="match status" value="1"/>
</dbReference>
<gene>
    <name evidence="2" type="ORF">RND81_12G235100</name>
</gene>
<evidence type="ECO:0000313" key="3">
    <source>
        <dbReference type="Proteomes" id="UP001443914"/>
    </source>
</evidence>
<dbReference type="EMBL" id="JBDFQZ010000012">
    <property type="protein sequence ID" value="KAK9674475.1"/>
    <property type="molecule type" value="Genomic_DNA"/>
</dbReference>
<dbReference type="PANTHER" id="PTHR33448:SF4">
    <property type="entry name" value="CHLOROPLAST PROTEIN HCF243"/>
    <property type="match status" value="1"/>
</dbReference>
<proteinExistence type="predicted"/>
<comment type="caution">
    <text evidence="2">The sequence shown here is derived from an EMBL/GenBank/DDBJ whole genome shotgun (WGS) entry which is preliminary data.</text>
</comment>
<organism evidence="2 3">
    <name type="scientific">Saponaria officinalis</name>
    <name type="common">Common soapwort</name>
    <name type="synonym">Lychnis saponaria</name>
    <dbReference type="NCBI Taxonomy" id="3572"/>
    <lineage>
        <taxon>Eukaryota</taxon>
        <taxon>Viridiplantae</taxon>
        <taxon>Streptophyta</taxon>
        <taxon>Embryophyta</taxon>
        <taxon>Tracheophyta</taxon>
        <taxon>Spermatophyta</taxon>
        <taxon>Magnoliopsida</taxon>
        <taxon>eudicotyledons</taxon>
        <taxon>Gunneridae</taxon>
        <taxon>Pentapetalae</taxon>
        <taxon>Caryophyllales</taxon>
        <taxon>Caryophyllaceae</taxon>
        <taxon>Caryophylleae</taxon>
        <taxon>Saponaria</taxon>
    </lineage>
</organism>